<dbReference type="Pfam" id="PF00107">
    <property type="entry name" value="ADH_zinc_N"/>
    <property type="match status" value="1"/>
</dbReference>
<dbReference type="EMBL" id="JBHUHO010000046">
    <property type="protein sequence ID" value="MFD2117702.1"/>
    <property type="molecule type" value="Genomic_DNA"/>
</dbReference>
<evidence type="ECO:0000256" key="2">
    <source>
        <dbReference type="ARBA" id="ARBA00008072"/>
    </source>
</evidence>
<protein>
    <submittedName>
        <fullName evidence="8">Zinc-binding dehydrogenase</fullName>
    </submittedName>
</protein>
<dbReference type="Gene3D" id="3.90.180.10">
    <property type="entry name" value="Medium-chain alcohol dehydrogenases, catalytic domain"/>
    <property type="match status" value="2"/>
</dbReference>
<evidence type="ECO:0000259" key="7">
    <source>
        <dbReference type="Pfam" id="PF08240"/>
    </source>
</evidence>
<comment type="similarity">
    <text evidence="2">Belongs to the zinc-containing alcohol dehydrogenase family.</text>
</comment>
<dbReference type="CDD" id="cd08255">
    <property type="entry name" value="2-desacetyl-2-hydroxyethyl_bacteriochlorophyllide_like"/>
    <property type="match status" value="1"/>
</dbReference>
<feature type="domain" description="Alcohol dehydrogenase-like N-terminal" evidence="7">
    <location>
        <begin position="37"/>
        <end position="105"/>
    </location>
</feature>
<feature type="domain" description="Alcohol dehydrogenase-like C-terminal" evidence="6">
    <location>
        <begin position="169"/>
        <end position="287"/>
    </location>
</feature>
<dbReference type="InterPro" id="IPR013149">
    <property type="entry name" value="ADH-like_C"/>
</dbReference>
<dbReference type="PANTHER" id="PTHR43350">
    <property type="entry name" value="NAD-DEPENDENT ALCOHOL DEHYDROGENASE"/>
    <property type="match status" value="1"/>
</dbReference>
<comment type="cofactor">
    <cofactor evidence="1">
        <name>Zn(2+)</name>
        <dbReference type="ChEBI" id="CHEBI:29105"/>
    </cofactor>
</comment>
<evidence type="ECO:0000259" key="6">
    <source>
        <dbReference type="Pfam" id="PF00107"/>
    </source>
</evidence>
<dbReference type="PANTHER" id="PTHR43350:SF19">
    <property type="entry name" value="D-GULOSIDE 3-DEHYDROGENASE"/>
    <property type="match status" value="1"/>
</dbReference>
<dbReference type="SUPFAM" id="SSF50129">
    <property type="entry name" value="GroES-like"/>
    <property type="match status" value="1"/>
</dbReference>
<evidence type="ECO:0000313" key="9">
    <source>
        <dbReference type="Proteomes" id="UP001597362"/>
    </source>
</evidence>
<keyword evidence="3" id="KW-0479">Metal-binding</keyword>
<dbReference type="InterPro" id="IPR036291">
    <property type="entry name" value="NAD(P)-bd_dom_sf"/>
</dbReference>
<dbReference type="InterPro" id="IPR013154">
    <property type="entry name" value="ADH-like_N"/>
</dbReference>
<sequence length="348" mass="38834">MSGNRLLNEEIYNSKLYFEKDFDLRLEKELLDSPLKENDVLIRTVYSLISPGTELALYTGTHVGISDPNNTFAKYPFYPGYALVGEIAAVGSDVEHYSIGDFVYATGKHASYNVLSTQNQPISPIIAISHQSELERIPFARLAGISMTAIIQSNIRVGDVVVVIGMGLIGNMAAQLYALLGAEVVVIDVVEERLLIAQQVGIQHTILATDAAQWKEKLQQLMKREQADIVVEATGSPHLVVPALELVKNMGQVIALGSTRSHTKINVYEHIHRKGVRFIGAHEGLQNDSDFPSNRYEITRYMLRLINDNILKIGPLITNKITYTEAQRGYEMLLHQRHEALGVLLQWK</sequence>
<accession>A0ABW4YQ53</accession>
<dbReference type="InterPro" id="IPR011032">
    <property type="entry name" value="GroES-like_sf"/>
</dbReference>
<dbReference type="RefSeq" id="WP_377774949.1">
    <property type="nucleotide sequence ID" value="NZ_JBHUHO010000046.1"/>
</dbReference>
<keyword evidence="9" id="KW-1185">Reference proteome</keyword>
<dbReference type="Proteomes" id="UP001597362">
    <property type="component" value="Unassembled WGS sequence"/>
</dbReference>
<comment type="caution">
    <text evidence="8">The sequence shown here is derived from an EMBL/GenBank/DDBJ whole genome shotgun (WGS) entry which is preliminary data.</text>
</comment>
<keyword evidence="5" id="KW-0560">Oxidoreductase</keyword>
<dbReference type="SUPFAM" id="SSF51735">
    <property type="entry name" value="NAD(P)-binding Rossmann-fold domains"/>
    <property type="match status" value="1"/>
</dbReference>
<evidence type="ECO:0000256" key="4">
    <source>
        <dbReference type="ARBA" id="ARBA00022833"/>
    </source>
</evidence>
<evidence type="ECO:0000256" key="1">
    <source>
        <dbReference type="ARBA" id="ARBA00001947"/>
    </source>
</evidence>
<proteinExistence type="inferred from homology"/>
<name>A0ABW4YQ53_9BACL</name>
<dbReference type="Pfam" id="PF08240">
    <property type="entry name" value="ADH_N"/>
    <property type="match status" value="1"/>
</dbReference>
<dbReference type="Gene3D" id="3.40.50.720">
    <property type="entry name" value="NAD(P)-binding Rossmann-like Domain"/>
    <property type="match status" value="1"/>
</dbReference>
<reference evidence="9" key="1">
    <citation type="journal article" date="2019" name="Int. J. Syst. Evol. Microbiol.">
        <title>The Global Catalogue of Microorganisms (GCM) 10K type strain sequencing project: providing services to taxonomists for standard genome sequencing and annotation.</title>
        <authorList>
            <consortium name="The Broad Institute Genomics Platform"/>
            <consortium name="The Broad Institute Genome Sequencing Center for Infectious Disease"/>
            <person name="Wu L."/>
            <person name="Ma J."/>
        </authorList>
    </citation>
    <scope>NUCLEOTIDE SEQUENCE [LARGE SCALE GENOMIC DNA]</scope>
    <source>
        <strain evidence="9">GH52</strain>
    </source>
</reference>
<evidence type="ECO:0000313" key="8">
    <source>
        <dbReference type="EMBL" id="MFD2117702.1"/>
    </source>
</evidence>
<evidence type="ECO:0000256" key="3">
    <source>
        <dbReference type="ARBA" id="ARBA00022723"/>
    </source>
</evidence>
<gene>
    <name evidence="8" type="ORF">ACFSJH_18390</name>
</gene>
<keyword evidence="4" id="KW-0862">Zinc</keyword>
<organism evidence="8 9">
    <name type="scientific">Paenibacillus yanchengensis</name>
    <dbReference type="NCBI Taxonomy" id="2035833"/>
    <lineage>
        <taxon>Bacteria</taxon>
        <taxon>Bacillati</taxon>
        <taxon>Bacillota</taxon>
        <taxon>Bacilli</taxon>
        <taxon>Bacillales</taxon>
        <taxon>Paenibacillaceae</taxon>
        <taxon>Paenibacillus</taxon>
    </lineage>
</organism>
<evidence type="ECO:0000256" key="5">
    <source>
        <dbReference type="ARBA" id="ARBA00023002"/>
    </source>
</evidence>